<feature type="region of interest" description="Disordered" evidence="1">
    <location>
        <begin position="1"/>
        <end position="61"/>
    </location>
</feature>
<proteinExistence type="predicted"/>
<evidence type="ECO:0000256" key="1">
    <source>
        <dbReference type="SAM" id="MobiDB-lite"/>
    </source>
</evidence>
<feature type="compositionally biased region" description="Basic and acidic residues" evidence="1">
    <location>
        <begin position="44"/>
        <end position="61"/>
    </location>
</feature>
<dbReference type="EMBL" id="OU963866">
    <property type="protein sequence ID" value="CAH0390454.1"/>
    <property type="molecule type" value="Genomic_DNA"/>
</dbReference>
<dbReference type="PANTHER" id="PTHR33099:SF7">
    <property type="entry name" value="MYND-TYPE DOMAIN-CONTAINING PROTEIN"/>
    <property type="match status" value="1"/>
</dbReference>
<feature type="compositionally biased region" description="Polar residues" evidence="1">
    <location>
        <begin position="1"/>
        <end position="11"/>
    </location>
</feature>
<gene>
    <name evidence="2" type="ORF">BEMITA_LOCUS9174</name>
</gene>
<dbReference type="Proteomes" id="UP001152759">
    <property type="component" value="Chromosome 5"/>
</dbReference>
<reference evidence="2" key="1">
    <citation type="submission" date="2021-12" db="EMBL/GenBank/DDBJ databases">
        <authorList>
            <person name="King R."/>
        </authorList>
    </citation>
    <scope>NUCLEOTIDE SEQUENCE</scope>
</reference>
<feature type="compositionally biased region" description="Acidic residues" evidence="1">
    <location>
        <begin position="27"/>
        <end position="41"/>
    </location>
</feature>
<organism evidence="2 3">
    <name type="scientific">Bemisia tabaci</name>
    <name type="common">Sweetpotato whitefly</name>
    <name type="synonym">Aleurodes tabaci</name>
    <dbReference type="NCBI Taxonomy" id="7038"/>
    <lineage>
        <taxon>Eukaryota</taxon>
        <taxon>Metazoa</taxon>
        <taxon>Ecdysozoa</taxon>
        <taxon>Arthropoda</taxon>
        <taxon>Hexapoda</taxon>
        <taxon>Insecta</taxon>
        <taxon>Pterygota</taxon>
        <taxon>Neoptera</taxon>
        <taxon>Paraneoptera</taxon>
        <taxon>Hemiptera</taxon>
        <taxon>Sternorrhyncha</taxon>
        <taxon>Aleyrodoidea</taxon>
        <taxon>Aleyrodidae</taxon>
        <taxon>Aleyrodinae</taxon>
        <taxon>Bemisia</taxon>
    </lineage>
</organism>
<feature type="compositionally biased region" description="Basic and acidic residues" evidence="1">
    <location>
        <begin position="12"/>
        <end position="26"/>
    </location>
</feature>
<protein>
    <recommendedName>
        <fullName evidence="4">Prolyl 4-hydroxylase alpha subunit Fe(2+) 2OG dioxygenase domain-containing protein</fullName>
    </recommendedName>
</protein>
<dbReference type="AlphaFoldDB" id="A0A9P0AGV6"/>
<evidence type="ECO:0008006" key="4">
    <source>
        <dbReference type="Google" id="ProtNLM"/>
    </source>
</evidence>
<dbReference type="Gene3D" id="2.60.120.620">
    <property type="entry name" value="q2cbj1_9rhob like domain"/>
    <property type="match status" value="1"/>
</dbReference>
<keyword evidence="3" id="KW-1185">Reference proteome</keyword>
<evidence type="ECO:0000313" key="2">
    <source>
        <dbReference type="EMBL" id="CAH0390454.1"/>
    </source>
</evidence>
<sequence>MSSDSEISLGSKSEDHEGSDSTFRDIDDSEYGEEEELDDSDVANGRRDSKPPAEHETRSDDDLRTKIWNTLQKIETPYAFAFSAVSSSLPNPGLYFPHHGLVSLPLTTHDAQKIISLASPSPFGRGEETVVDNSVRRCWELNPQQFSIKNPAWKNAMEEILKAVGTGLSFRSRGKISADLNKLLLYEPGAFFKAHRDSEKSSGMFGTLVVCLPSPHEGGKLVLTHGNVKYEFETSKYSTFDTSYAAWCADIEHQIQTVTAGYRLILVYNLILKTNYSLPSYHVALELAQRLSTLLQQYDSQLKEENSKLPPIIVHKLKHKYTQASLKFNLLKPQDVPQVQTLIQVATSLGFDIYIATLEFMVSELSNKSRHLNNMVELDGNLLVERMKCPDGALIDPWPQDGRKEDKKYEANWTGNSGCEATYWYYDTVVALVPPSKQLDFVFQFRSEGDVTEALFTRLVQKFLEDPAQKLKLEQLCEQAVKHKPEYWDDYETVPPFFQQATAIVLELRRFKLFDIACERSKYKVMFTGEIPNILGHLIAKKELAKIDDQLMKGLHNAPSLAEAVKFLELVAKGFNAALQDQDPAVRTNFEQWSDKALFSAISQLNAITKADGLSLGLLHKSMDWSLFQTKMMPVILKAALVVKITFVNELMSFLQKSLSDEQRSFIESIIHNIWNDFNLDAVAGVERKHSMFSWIEIKNALEESELKKFMENTISIMCPGYIETTVIPAMLREIPNASKECSEQSFINLVRMILKNELAGFRLPISVTAPPVSHKCLVQALLKKFLMDHVGCEPQPPTNWALPAGECHCSDCTVVNEFLQDPVKKRLDFPVDKQRRRHLYKKFIHPWPDYSKGIVHDEDYDVQTIRTGNPYIWQITKHQGRHEKRKAEWSKRAEIAKKTLLALEKDAPVKGKLETYLEPFYNSIMMADVSALPNLTSLVTLPSSLEASQLALPLDNNMINQPGLKRGASQIELQEDESAKLFKVEMNSIVN</sequence>
<evidence type="ECO:0000313" key="3">
    <source>
        <dbReference type="Proteomes" id="UP001152759"/>
    </source>
</evidence>
<accession>A0A9P0AGV6</accession>
<dbReference type="PANTHER" id="PTHR33099">
    <property type="entry name" value="FE2OG DIOXYGENASE DOMAIN-CONTAINING PROTEIN"/>
    <property type="match status" value="1"/>
</dbReference>
<name>A0A9P0AGV6_BEMTA</name>